<reference evidence="4 5" key="1">
    <citation type="journal article" date="2015" name="Genome Announc.">
        <title>Expanding the biotechnology potential of lactobacilli through comparative genomics of 213 strains and associated genera.</title>
        <authorList>
            <person name="Sun Z."/>
            <person name="Harris H.M."/>
            <person name="McCann A."/>
            <person name="Guo C."/>
            <person name="Argimon S."/>
            <person name="Zhang W."/>
            <person name="Yang X."/>
            <person name="Jeffery I.B."/>
            <person name="Cooney J.C."/>
            <person name="Kagawa T.F."/>
            <person name="Liu W."/>
            <person name="Song Y."/>
            <person name="Salvetti E."/>
            <person name="Wrobel A."/>
            <person name="Rasinkangas P."/>
            <person name="Parkhill J."/>
            <person name="Rea M.C."/>
            <person name="O'Sullivan O."/>
            <person name="Ritari J."/>
            <person name="Douillard F.P."/>
            <person name="Paul Ross R."/>
            <person name="Yang R."/>
            <person name="Briner A.E."/>
            <person name="Felis G.E."/>
            <person name="de Vos W.M."/>
            <person name="Barrangou R."/>
            <person name="Klaenhammer T.R."/>
            <person name="Caufield P.W."/>
            <person name="Cui Y."/>
            <person name="Zhang H."/>
            <person name="O'Toole P.W."/>
        </authorList>
    </citation>
    <scope>NUCLEOTIDE SEQUENCE [LARGE SCALE GENOMIC DNA]</scope>
    <source>
        <strain evidence="4 5">DSM 13343</strain>
    </source>
</reference>
<dbReference type="InterPro" id="IPR001451">
    <property type="entry name" value="Hexapep"/>
</dbReference>
<dbReference type="PANTHER" id="PTHR23416:SF23">
    <property type="entry name" value="ACETYLTRANSFERASE C18B11.09C-RELATED"/>
    <property type="match status" value="1"/>
</dbReference>
<evidence type="ECO:0000313" key="5">
    <source>
        <dbReference type="Proteomes" id="UP000051790"/>
    </source>
</evidence>
<gene>
    <name evidence="4" type="ORF">FD01_GL002764</name>
</gene>
<dbReference type="AlphaFoldDB" id="A0A0R1PZ99"/>
<dbReference type="CDD" id="cd03357">
    <property type="entry name" value="LbH_MAT_GAT"/>
    <property type="match status" value="1"/>
</dbReference>
<feature type="domain" description="Maltose/galactoside acetyltransferase" evidence="3">
    <location>
        <begin position="20"/>
        <end position="72"/>
    </location>
</feature>
<dbReference type="GO" id="GO:0005829">
    <property type="term" value="C:cytosol"/>
    <property type="evidence" value="ECO:0007669"/>
    <property type="project" value="TreeGrafter"/>
</dbReference>
<dbReference type="Gene3D" id="2.160.10.10">
    <property type="entry name" value="Hexapeptide repeat proteins"/>
    <property type="match status" value="1"/>
</dbReference>
<sequence>MLFHKRRNQCYADYMMKTQREIMTAGEAYQQFDPELIARRTQIRKELITINQLDDNDARNAKVKALFADTGAHFFVEGGLEFDYGFNIHIGDHFYANYHLTLLDTCPITIGSHCYVGPDVGFYTPVHPLSAKLRDADVELGKPITLGDSIWIGGHASILPGVTLGDRVVVGAGSVVTKSFGSDVVIAGNPARIIHHLDADGNVIAE</sequence>
<dbReference type="InterPro" id="IPR011004">
    <property type="entry name" value="Trimer_LpxA-like_sf"/>
</dbReference>
<evidence type="ECO:0000259" key="3">
    <source>
        <dbReference type="SMART" id="SM01266"/>
    </source>
</evidence>
<dbReference type="Pfam" id="PF00132">
    <property type="entry name" value="Hexapep"/>
    <property type="match status" value="1"/>
</dbReference>
<keyword evidence="5" id="KW-1185">Reference proteome</keyword>
<dbReference type="Pfam" id="PF12464">
    <property type="entry name" value="Mac"/>
    <property type="match status" value="1"/>
</dbReference>
<dbReference type="EMBL" id="AZEU01000313">
    <property type="protein sequence ID" value="KRL37807.1"/>
    <property type="molecule type" value="Genomic_DNA"/>
</dbReference>
<protein>
    <submittedName>
        <fullName evidence="4">Galactoside O-acetyltransferase</fullName>
    </submittedName>
</protein>
<evidence type="ECO:0000256" key="1">
    <source>
        <dbReference type="ARBA" id="ARBA00007274"/>
    </source>
</evidence>
<evidence type="ECO:0000313" key="4">
    <source>
        <dbReference type="EMBL" id="KRL37807.1"/>
    </source>
</evidence>
<dbReference type="InterPro" id="IPR024688">
    <property type="entry name" value="Mac_dom"/>
</dbReference>
<comment type="caution">
    <text evidence="4">The sequence shown here is derived from an EMBL/GenBank/DDBJ whole genome shotgun (WGS) entry which is preliminary data.</text>
</comment>
<keyword evidence="2 4" id="KW-0808">Transferase</keyword>
<comment type="similarity">
    <text evidence="1">Belongs to the transferase hexapeptide repeat family.</text>
</comment>
<proteinExistence type="inferred from homology"/>
<dbReference type="GO" id="GO:0016407">
    <property type="term" value="F:acetyltransferase activity"/>
    <property type="evidence" value="ECO:0007669"/>
    <property type="project" value="InterPro"/>
</dbReference>
<organism evidence="4 5">
    <name type="scientific">Lacticaseibacillus manihotivorans DSM 13343 = JCM 12514</name>
    <dbReference type="NCBI Taxonomy" id="1423769"/>
    <lineage>
        <taxon>Bacteria</taxon>
        <taxon>Bacillati</taxon>
        <taxon>Bacillota</taxon>
        <taxon>Bacilli</taxon>
        <taxon>Lactobacillales</taxon>
        <taxon>Lactobacillaceae</taxon>
        <taxon>Lacticaseibacillus</taxon>
    </lineage>
</organism>
<accession>A0A0R1PZ99</accession>
<evidence type="ECO:0000256" key="2">
    <source>
        <dbReference type="ARBA" id="ARBA00022679"/>
    </source>
</evidence>
<name>A0A0R1PZ99_9LACO</name>
<dbReference type="Proteomes" id="UP000051790">
    <property type="component" value="Unassembled WGS sequence"/>
</dbReference>
<dbReference type="PANTHER" id="PTHR23416">
    <property type="entry name" value="SIALIC ACID SYNTHASE-RELATED"/>
    <property type="match status" value="1"/>
</dbReference>
<dbReference type="SMART" id="SM01266">
    <property type="entry name" value="Mac"/>
    <property type="match status" value="1"/>
</dbReference>
<dbReference type="InterPro" id="IPR051159">
    <property type="entry name" value="Hexapeptide_acetyltransf"/>
</dbReference>
<dbReference type="GO" id="GO:0008374">
    <property type="term" value="F:O-acyltransferase activity"/>
    <property type="evidence" value="ECO:0007669"/>
    <property type="project" value="TreeGrafter"/>
</dbReference>
<dbReference type="PATRIC" id="fig|1423769.4.peg.2984"/>
<dbReference type="SUPFAM" id="SSF51161">
    <property type="entry name" value="Trimeric LpxA-like enzymes"/>
    <property type="match status" value="1"/>
</dbReference>